<organism evidence="8 9">
    <name type="scientific">Parapusillimonas granuli</name>
    <dbReference type="NCBI Taxonomy" id="380911"/>
    <lineage>
        <taxon>Bacteria</taxon>
        <taxon>Pseudomonadati</taxon>
        <taxon>Pseudomonadota</taxon>
        <taxon>Betaproteobacteria</taxon>
        <taxon>Burkholderiales</taxon>
        <taxon>Alcaligenaceae</taxon>
        <taxon>Parapusillimonas</taxon>
    </lineage>
</organism>
<dbReference type="GO" id="GO:0005524">
    <property type="term" value="F:ATP binding"/>
    <property type="evidence" value="ECO:0007669"/>
    <property type="project" value="UniProtKB-KW"/>
</dbReference>
<evidence type="ECO:0000256" key="6">
    <source>
        <dbReference type="ARBA" id="ARBA00022970"/>
    </source>
</evidence>
<evidence type="ECO:0000259" key="7">
    <source>
        <dbReference type="PROSITE" id="PS50893"/>
    </source>
</evidence>
<feature type="domain" description="ABC transporter" evidence="7">
    <location>
        <begin position="1"/>
        <end position="221"/>
    </location>
</feature>
<proteinExistence type="inferred from homology"/>
<dbReference type="AlphaFoldDB" id="A0A853G075"/>
<dbReference type="EMBL" id="JACCEM010000005">
    <property type="protein sequence ID" value="NYT49727.1"/>
    <property type="molecule type" value="Genomic_DNA"/>
</dbReference>
<keyword evidence="6" id="KW-0029">Amino-acid transport</keyword>
<dbReference type="Gene3D" id="3.40.50.300">
    <property type="entry name" value="P-loop containing nucleotide triphosphate hydrolases"/>
    <property type="match status" value="1"/>
</dbReference>
<sequence length="221" mass="23879">MNVLHGVSLEVGGAEVVAIIGPNGAGKTTLIKTVCRQLPQTSGKVWLDARDITGTAVKDVASLGIAVVPEGRGIFPSLTVIENLKLGLYWRRKAARMEQEIEEVVQRFPRLRERFKQTAGSLSGGEQQMLAIGRALLSKPKVLLLDEPSMGLSPLFAQVVFKVIKELKAAGVSVLLVEQNAEAALRISDRAYVLERGRIAISGESQVLRVDPRVRSAYLGG</sequence>
<keyword evidence="3" id="KW-1003">Cell membrane</keyword>
<dbReference type="PANTHER" id="PTHR43820:SF4">
    <property type="entry name" value="HIGH-AFFINITY BRANCHED-CHAIN AMINO ACID TRANSPORT ATP-BINDING PROTEIN LIVF"/>
    <property type="match status" value="1"/>
</dbReference>
<dbReference type="InterPro" id="IPR052156">
    <property type="entry name" value="BCAA_Transport_ATP-bd_LivF"/>
</dbReference>
<dbReference type="PROSITE" id="PS50893">
    <property type="entry name" value="ABC_TRANSPORTER_2"/>
    <property type="match status" value="1"/>
</dbReference>
<keyword evidence="2" id="KW-0813">Transport</keyword>
<dbReference type="InterPro" id="IPR003593">
    <property type="entry name" value="AAA+_ATPase"/>
</dbReference>
<dbReference type="Proteomes" id="UP000559809">
    <property type="component" value="Unassembled WGS sequence"/>
</dbReference>
<evidence type="ECO:0000256" key="4">
    <source>
        <dbReference type="ARBA" id="ARBA00022741"/>
    </source>
</evidence>
<evidence type="ECO:0000256" key="1">
    <source>
        <dbReference type="ARBA" id="ARBA00005417"/>
    </source>
</evidence>
<dbReference type="SUPFAM" id="SSF52540">
    <property type="entry name" value="P-loop containing nucleoside triphosphate hydrolases"/>
    <property type="match status" value="1"/>
</dbReference>
<evidence type="ECO:0000313" key="8">
    <source>
        <dbReference type="EMBL" id="NYT49727.1"/>
    </source>
</evidence>
<keyword evidence="9" id="KW-1185">Reference proteome</keyword>
<dbReference type="CDD" id="cd03224">
    <property type="entry name" value="ABC_TM1139_LivF_branched"/>
    <property type="match status" value="1"/>
</dbReference>
<keyword evidence="3" id="KW-0472">Membrane</keyword>
<reference evidence="8 9" key="1">
    <citation type="submission" date="2020-07" db="EMBL/GenBank/DDBJ databases">
        <title>Taxonomic revisions and descriptions of new bacterial species based on genomic comparisons in the high-G+C-content subgroup of the family Alcaligenaceae.</title>
        <authorList>
            <person name="Szabo A."/>
            <person name="Felfoldi T."/>
        </authorList>
    </citation>
    <scope>NUCLEOTIDE SEQUENCE [LARGE SCALE GENOMIC DNA]</scope>
    <source>
        <strain evidence="8 9">LMG 24012</strain>
    </source>
</reference>
<evidence type="ECO:0000313" key="9">
    <source>
        <dbReference type="Proteomes" id="UP000559809"/>
    </source>
</evidence>
<evidence type="ECO:0000256" key="5">
    <source>
        <dbReference type="ARBA" id="ARBA00022840"/>
    </source>
</evidence>
<dbReference type="PROSITE" id="PS00211">
    <property type="entry name" value="ABC_TRANSPORTER_1"/>
    <property type="match status" value="1"/>
</dbReference>
<dbReference type="GO" id="GO:0015658">
    <property type="term" value="F:branched-chain amino acid transmembrane transporter activity"/>
    <property type="evidence" value="ECO:0007669"/>
    <property type="project" value="TreeGrafter"/>
</dbReference>
<dbReference type="GO" id="GO:0015807">
    <property type="term" value="P:L-amino acid transport"/>
    <property type="evidence" value="ECO:0007669"/>
    <property type="project" value="TreeGrafter"/>
</dbReference>
<keyword evidence="5 8" id="KW-0067">ATP-binding</keyword>
<protein>
    <submittedName>
        <fullName evidence="8">ABC transporter ATP-binding protein</fullName>
    </submittedName>
</protein>
<comment type="caution">
    <text evidence="8">The sequence shown here is derived from an EMBL/GenBank/DDBJ whole genome shotgun (WGS) entry which is preliminary data.</text>
</comment>
<gene>
    <name evidence="8" type="ORF">H0A72_10460</name>
</gene>
<name>A0A853G075_9BURK</name>
<dbReference type="InterPro" id="IPR017871">
    <property type="entry name" value="ABC_transporter-like_CS"/>
</dbReference>
<dbReference type="GO" id="GO:0016887">
    <property type="term" value="F:ATP hydrolysis activity"/>
    <property type="evidence" value="ECO:0007669"/>
    <property type="project" value="InterPro"/>
</dbReference>
<dbReference type="PANTHER" id="PTHR43820">
    <property type="entry name" value="HIGH-AFFINITY BRANCHED-CHAIN AMINO ACID TRANSPORT ATP-BINDING PROTEIN LIVF"/>
    <property type="match status" value="1"/>
</dbReference>
<comment type="similarity">
    <text evidence="1">Belongs to the ABC transporter superfamily.</text>
</comment>
<evidence type="ECO:0000256" key="2">
    <source>
        <dbReference type="ARBA" id="ARBA00022448"/>
    </source>
</evidence>
<evidence type="ECO:0000256" key="3">
    <source>
        <dbReference type="ARBA" id="ARBA00022475"/>
    </source>
</evidence>
<dbReference type="SMART" id="SM00382">
    <property type="entry name" value="AAA"/>
    <property type="match status" value="1"/>
</dbReference>
<dbReference type="RefSeq" id="WP_180155524.1">
    <property type="nucleotide sequence ID" value="NZ_JACCEM010000005.1"/>
</dbReference>
<dbReference type="InterPro" id="IPR027417">
    <property type="entry name" value="P-loop_NTPase"/>
</dbReference>
<dbReference type="InterPro" id="IPR003439">
    <property type="entry name" value="ABC_transporter-like_ATP-bd"/>
</dbReference>
<dbReference type="Pfam" id="PF00005">
    <property type="entry name" value="ABC_tran"/>
    <property type="match status" value="1"/>
</dbReference>
<keyword evidence="4" id="KW-0547">Nucleotide-binding</keyword>
<accession>A0A853G075</accession>